<proteinExistence type="inferred from homology"/>
<dbReference type="PANTHER" id="PTHR42928">
    <property type="entry name" value="TRICARBOXYLATE-BINDING PROTEIN"/>
    <property type="match status" value="1"/>
</dbReference>
<reference evidence="3" key="1">
    <citation type="submission" date="2017-10" db="EMBL/GenBank/DDBJ databases">
        <title>Chryseobacterium sp. B5 is a hydrocarbonoclastic and plant growth promoting bacterium.</title>
        <authorList>
            <person name="Thijs S."/>
            <person name="Gkorezis P."/>
            <person name="Van Hamme J."/>
        </authorList>
    </citation>
    <scope>NUCLEOTIDE SEQUENCE</scope>
    <source>
        <strain evidence="3">B5</strain>
    </source>
</reference>
<feature type="signal peptide" evidence="2">
    <location>
        <begin position="1"/>
        <end position="30"/>
    </location>
</feature>
<accession>A0A2G7TE90</accession>
<dbReference type="EMBL" id="PEKC01000003">
    <property type="protein sequence ID" value="PII37383.1"/>
    <property type="molecule type" value="Genomic_DNA"/>
</dbReference>
<dbReference type="PANTHER" id="PTHR42928:SF5">
    <property type="entry name" value="BLR1237 PROTEIN"/>
    <property type="match status" value="1"/>
</dbReference>
<dbReference type="CDD" id="cd13578">
    <property type="entry name" value="PBP2_Bug27"/>
    <property type="match status" value="1"/>
</dbReference>
<dbReference type="Gene3D" id="3.40.190.150">
    <property type="entry name" value="Bordetella uptake gene, domain 1"/>
    <property type="match status" value="1"/>
</dbReference>
<dbReference type="Gene3D" id="3.40.190.10">
    <property type="entry name" value="Periplasmic binding protein-like II"/>
    <property type="match status" value="1"/>
</dbReference>
<evidence type="ECO:0000256" key="1">
    <source>
        <dbReference type="ARBA" id="ARBA00006987"/>
    </source>
</evidence>
<dbReference type="InterPro" id="IPR006311">
    <property type="entry name" value="TAT_signal"/>
</dbReference>
<dbReference type="PROSITE" id="PS51318">
    <property type="entry name" value="TAT"/>
    <property type="match status" value="1"/>
</dbReference>
<organism evidence="3">
    <name type="scientific">Chryseobacterium sp. B5</name>
    <dbReference type="NCBI Taxonomy" id="2050562"/>
    <lineage>
        <taxon>Bacteria</taxon>
        <taxon>Pseudomonadati</taxon>
        <taxon>Bacteroidota</taxon>
        <taxon>Flavobacteriia</taxon>
        <taxon>Flavobacteriales</taxon>
        <taxon>Weeksellaceae</taxon>
        <taxon>Chryseobacterium group</taxon>
        <taxon>Chryseobacterium</taxon>
    </lineage>
</organism>
<comment type="similarity">
    <text evidence="1">Belongs to the UPF0065 (bug) family.</text>
</comment>
<name>A0A2G7TE90_9FLAO</name>
<sequence>MTRHSTRRHALALLGTTAAAWAALPLVATAAGYPERPVTVVVPYSPGGGVDIITRLVTPPMAELLGQSLVVDNKPGGGTNIGMGAVARGAADGYLLLTASNTLTTNKALYAKLNFDPLKDLIPVGRIGEAPLVVVVNAKSPHKSLAELIAAGKAKAGALSYGTAGVGSSGHMASALLERAGGFQAVHIPYKGGAAAVTDLLGGRLDFMAINPLEVAGHVGSGALRALAVLNHNGSRLLPGVPTARSLGVNVQATVWWGLVAPAGTPPAVVQALNQALNKSLAQPAVLQKLADIGASPMGGTPAEFGAFIQAESAELGEVIRAANIRAD</sequence>
<dbReference type="InterPro" id="IPR005064">
    <property type="entry name" value="BUG"/>
</dbReference>
<dbReference type="Pfam" id="PF03401">
    <property type="entry name" value="TctC"/>
    <property type="match status" value="1"/>
</dbReference>
<keyword evidence="2" id="KW-0732">Signal</keyword>
<feature type="chain" id="PRO_5013862804" evidence="2">
    <location>
        <begin position="31"/>
        <end position="328"/>
    </location>
</feature>
<protein>
    <submittedName>
        <fullName evidence="3">LacI family transcriptional regulator</fullName>
    </submittedName>
</protein>
<gene>
    <name evidence="3" type="ORF">CTI11_01475</name>
</gene>
<dbReference type="InterPro" id="IPR042100">
    <property type="entry name" value="Bug_dom1"/>
</dbReference>
<dbReference type="AlphaFoldDB" id="A0A2G7TE90"/>
<evidence type="ECO:0000256" key="2">
    <source>
        <dbReference type="SAM" id="SignalP"/>
    </source>
</evidence>
<dbReference type="PIRSF" id="PIRSF017082">
    <property type="entry name" value="YflP"/>
    <property type="match status" value="1"/>
</dbReference>
<comment type="caution">
    <text evidence="3">The sequence shown here is derived from an EMBL/GenBank/DDBJ whole genome shotgun (WGS) entry which is preliminary data.</text>
</comment>
<dbReference type="SUPFAM" id="SSF53850">
    <property type="entry name" value="Periplasmic binding protein-like II"/>
    <property type="match status" value="1"/>
</dbReference>
<evidence type="ECO:0000313" key="3">
    <source>
        <dbReference type="EMBL" id="PII37383.1"/>
    </source>
</evidence>